<dbReference type="InterPro" id="IPR013324">
    <property type="entry name" value="RNA_pol_sigma_r3/r4-like"/>
</dbReference>
<dbReference type="Gene3D" id="1.10.10.10">
    <property type="entry name" value="Winged helix-like DNA-binding domain superfamily/Winged helix DNA-binding domain"/>
    <property type="match status" value="1"/>
</dbReference>
<proteinExistence type="predicted"/>
<evidence type="ECO:0000259" key="1">
    <source>
        <dbReference type="Pfam" id="PF04539"/>
    </source>
</evidence>
<dbReference type="AlphaFoldDB" id="A0A087LZI0"/>
<dbReference type="InterPro" id="IPR036388">
    <property type="entry name" value="WH-like_DNA-bd_sf"/>
</dbReference>
<dbReference type="EMBL" id="JQGC01000017">
    <property type="protein sequence ID" value="KFL30033.1"/>
    <property type="molecule type" value="Genomic_DNA"/>
</dbReference>
<dbReference type="Proteomes" id="UP000028981">
    <property type="component" value="Unassembled WGS sequence"/>
</dbReference>
<dbReference type="RefSeq" id="WP_035085558.1">
    <property type="nucleotide sequence ID" value="NZ_JQGC01000017.1"/>
</dbReference>
<dbReference type="GO" id="GO:0006352">
    <property type="term" value="P:DNA-templated transcription initiation"/>
    <property type="evidence" value="ECO:0007669"/>
    <property type="project" value="InterPro"/>
</dbReference>
<reference evidence="2 3" key="1">
    <citation type="submission" date="2014-08" db="EMBL/GenBank/DDBJ databases">
        <authorList>
            <person name="Hassan Y.I."/>
            <person name="Lepp D."/>
            <person name="Zhou T."/>
        </authorList>
    </citation>
    <scope>NUCLEOTIDE SEQUENCE [LARGE SCALE GENOMIC DNA]</scope>
    <source>
        <strain evidence="2 3">IFO13584</strain>
    </source>
</reference>
<protein>
    <recommendedName>
        <fullName evidence="1">RNA polymerase sigma-70 region 3 domain-containing protein</fullName>
    </recommendedName>
</protein>
<dbReference type="Pfam" id="PF04539">
    <property type="entry name" value="Sigma70_r3"/>
    <property type="match status" value="1"/>
</dbReference>
<comment type="caution">
    <text evidence="2">The sequence shown here is derived from an EMBL/GenBank/DDBJ whole genome shotgun (WGS) entry which is preliminary data.</text>
</comment>
<feature type="domain" description="RNA polymerase sigma-70 region 3" evidence="1">
    <location>
        <begin position="16"/>
        <end position="57"/>
    </location>
</feature>
<keyword evidence="3" id="KW-1185">Reference proteome</keyword>
<gene>
    <name evidence="2" type="ORF">JP75_18275</name>
</gene>
<dbReference type="GO" id="GO:0003700">
    <property type="term" value="F:DNA-binding transcription factor activity"/>
    <property type="evidence" value="ECO:0007669"/>
    <property type="project" value="InterPro"/>
</dbReference>
<dbReference type="SUPFAM" id="SSF88659">
    <property type="entry name" value="Sigma3 and sigma4 domains of RNA polymerase sigma factors"/>
    <property type="match status" value="1"/>
</dbReference>
<accession>A0A087LZI0</accession>
<dbReference type="STRING" id="46914.JP75_18275"/>
<evidence type="ECO:0000313" key="3">
    <source>
        <dbReference type="Proteomes" id="UP000028981"/>
    </source>
</evidence>
<sequence length="69" mass="7723">MADLCRTIRGAVHLQERARKLEKVRQELHVELGRSATAAELATELEIPFEALIRLQRLTGALVTRGNSD</sequence>
<evidence type="ECO:0000313" key="2">
    <source>
        <dbReference type="EMBL" id="KFL30033.1"/>
    </source>
</evidence>
<organism evidence="2 3">
    <name type="scientific">Devosia riboflavina</name>
    <dbReference type="NCBI Taxonomy" id="46914"/>
    <lineage>
        <taxon>Bacteria</taxon>
        <taxon>Pseudomonadati</taxon>
        <taxon>Pseudomonadota</taxon>
        <taxon>Alphaproteobacteria</taxon>
        <taxon>Hyphomicrobiales</taxon>
        <taxon>Devosiaceae</taxon>
        <taxon>Devosia</taxon>
    </lineage>
</organism>
<dbReference type="InterPro" id="IPR007624">
    <property type="entry name" value="RNA_pol_sigma70_r3"/>
</dbReference>
<name>A0A087LZI0_9HYPH</name>